<dbReference type="InterPro" id="IPR036890">
    <property type="entry name" value="HATPase_C_sf"/>
</dbReference>
<dbReference type="SUPFAM" id="SSF55874">
    <property type="entry name" value="ATPase domain of HSP90 chaperone/DNA topoisomerase II/histidine kinase"/>
    <property type="match status" value="1"/>
</dbReference>
<feature type="region of interest" description="Disordered" evidence="1">
    <location>
        <begin position="1381"/>
        <end position="1406"/>
    </location>
</feature>
<evidence type="ECO:0008006" key="4">
    <source>
        <dbReference type="Google" id="ProtNLM"/>
    </source>
</evidence>
<accession>A0A1N7MUS0</accession>
<dbReference type="NCBIfam" id="NF047352">
    <property type="entry name" value="P_loop_sacsin"/>
    <property type="match status" value="1"/>
</dbReference>
<dbReference type="RefSeq" id="WP_076387511.1">
    <property type="nucleotide sequence ID" value="NZ_FTOI01000010.1"/>
</dbReference>
<protein>
    <recommendedName>
        <fullName evidence="4">Protein NO VEIN C-terminal domain-containing protein</fullName>
    </recommendedName>
</protein>
<dbReference type="OrthoDB" id="7782105at2"/>
<dbReference type="EMBL" id="FTOI01000010">
    <property type="protein sequence ID" value="SIS89802.1"/>
    <property type="molecule type" value="Genomic_DNA"/>
</dbReference>
<sequence>MAEISEDGIKKLIAKYKKSYIDNPDFLLSGYRQENQTVADYEGRQLLELMQNADDAKSEIIYISLDIDLHKLTVSNKGEPFSLGGVKSLMFPGLTTKNRVEFIGNKGLGFRSILNWVDSVEVKTQNISFRFSKNYVHQFYMDYLEIYPSVKDFIKEEVDSKTLAEDEIPIATLAFPELLTDLETEYTTSIILQFKPEELDSIEKQIGQIQEETLLFLPNIREIIVLKDGETTKSFKKEVDEQDLIRINNKTWNIYRKNDQFYSEKLKFNYAIVWQDEGLENGYFYNYFPTDVETHLPCIIHATFDLTNNRKEINSNDANKYILQQIAESLGKIVSKKIKKELSDWTAFKFLTAELGKKREVLSGFYNSLNQFKEEFEVYPTVDNKYVTKEKAIYHGVAFSHWVALNGFGLYFPNLLKVPDQDIYLPEFAFKKYSGSELVGICKRISFQIKDHTCRAELIKLFTQENFQNLHSSSEYLPLLISSDYKYEDNSYDETVFALNIANRNFVFPEEFKISFIEPSFYKVLGSIFENEIENTREKDEDRSRTLKKILKNVVDLGSNDITDVVRFVVSQTNNIINESVTENKGIVLKMVKSLFSVFDPEKNAGNKTAVNNIPLLNRNSVIKRSDELFFGNDYLVDINTEDIFNGIYTADHYLLSAKEMGLDDMEDNAVLSFFEWIGVNRLISISKYEDLTGNDLHGYFDFLFDQRRLIKPDQATKYNSSLKAIKINNIDAVGKLALNELIILLEKSSELKREINLGLENNSAKVFFKYGNAYAKQIIVPYSFIYFQISKLIDFSEYTVSEDAEFQIMFKRIDLNDSFFTDKLDKNQLDSLKHTLKYLGTSESISDISEDRIKYLLRNQQIKFPDGNNSQSFYKKCLEFFLQKHLDNNIKDKEIFNLSAEYFSRKGIDSNAIELIEKEKVFYSDNLLLPRKILENFYFINLPRRIGEENVKRIFEVKLIKDELSKIHLGKEEPNEILTLDLNNYLEKLKPYFLTYRLEQIKLAKKAEAQLIKPLRLKVVTDLSYQFDGGEVNVLEKNEFLPHKDCFYIKTNKIDLNSVKSDADFCDLIAEIVGMTFKVATSKNIFRRIFKDGVKDSYHIIKSDGKESVFEEAKKLLGISDAEKIFWSKILQKDFTFLDDADLLKEEIKRSVQIDFPDYYPKIDFSTLGDNHGVSFLNWLSEIINFDLKTVITESTLENWHRTAIENCINNETNKFEKLLWKKASESPLEEDRESFFERLMAFDSVPIDSLKIFTTENAFNLHPDYSATLRKWTLERFEIDLNQEVSQRFDVCTKYRDIIENFEFGNSVEDMEKIIKNDNFKLYSLMYFDNYGEEIKDECIRQQKEFEAEISKTNLDDSDEDILNVYESYISFAQSNSAKSANVNNKGGSYNSKSDRKKATSGKIGEDRVKKALLRKGYQINDVSSKTDGKHYDLAYLEIGQTEWRLLEVKKDSGGFFFLSKWEKETALSSLYSEKYDVALVDEKSIHIIKSPFHFVDDSFEDNSLFHSEPTEYKISFKLNGIKE</sequence>
<reference evidence="3" key="1">
    <citation type="submission" date="2017-01" db="EMBL/GenBank/DDBJ databases">
        <authorList>
            <person name="Varghese N."/>
            <person name="Submissions S."/>
        </authorList>
    </citation>
    <scope>NUCLEOTIDE SEQUENCE [LARGE SCALE GENOMIC DNA]</scope>
    <source>
        <strain evidence="3">DSM 23145</strain>
    </source>
</reference>
<dbReference type="Proteomes" id="UP000185839">
    <property type="component" value="Unassembled WGS sequence"/>
</dbReference>
<evidence type="ECO:0000256" key="1">
    <source>
        <dbReference type="SAM" id="MobiDB-lite"/>
    </source>
</evidence>
<organism evidence="2 3">
    <name type="scientific">Kaistella chaponensis</name>
    <dbReference type="NCBI Taxonomy" id="713588"/>
    <lineage>
        <taxon>Bacteria</taxon>
        <taxon>Pseudomonadati</taxon>
        <taxon>Bacteroidota</taxon>
        <taxon>Flavobacteriia</taxon>
        <taxon>Flavobacteriales</taxon>
        <taxon>Weeksellaceae</taxon>
        <taxon>Chryseobacterium group</taxon>
        <taxon>Kaistella</taxon>
    </lineage>
</organism>
<keyword evidence="3" id="KW-1185">Reference proteome</keyword>
<proteinExistence type="predicted"/>
<evidence type="ECO:0000313" key="3">
    <source>
        <dbReference type="Proteomes" id="UP000185839"/>
    </source>
</evidence>
<name>A0A1N7MUS0_9FLAO</name>
<dbReference type="STRING" id="713588.SAMN05421789_11056"/>
<feature type="compositionally biased region" description="Basic and acidic residues" evidence="1">
    <location>
        <begin position="1395"/>
        <end position="1406"/>
    </location>
</feature>
<evidence type="ECO:0000313" key="2">
    <source>
        <dbReference type="EMBL" id="SIS89802.1"/>
    </source>
</evidence>
<gene>
    <name evidence="2" type="ORF">SAMN05421789_11056</name>
</gene>